<dbReference type="Proteomes" id="UP000253845">
    <property type="component" value="Unassembled WGS sequence"/>
</dbReference>
<dbReference type="AlphaFoldDB" id="A0A370C0C0"/>
<dbReference type="VEuPathDB" id="FungiDB:M747DRAFT_45886"/>
<accession>A0A370C0C0</accession>
<name>A0A370C0C0_ASPNG</name>
<reference evidence="1 2" key="1">
    <citation type="submission" date="2018-07" db="EMBL/GenBank/DDBJ databases">
        <title>Section-level genome sequencing of Aspergillus section Nigri to investigate inter- and intra-species variation.</title>
        <authorList>
            <consortium name="DOE Joint Genome Institute"/>
            <person name="Vesth T.C."/>
            <person name="Nybo J.L."/>
            <person name="Theobald S."/>
            <person name="Frisvad J.C."/>
            <person name="Larsen T.O."/>
            <person name="Nielsen K.F."/>
            <person name="Hoof J.B."/>
            <person name="Brandl J."/>
            <person name="Salamov A."/>
            <person name="Riley R."/>
            <person name="Gladden J.M."/>
            <person name="Phatale P."/>
            <person name="Nielsen M.T."/>
            <person name="Lyhne E.K."/>
            <person name="Kogle M.E."/>
            <person name="Strasser K."/>
            <person name="McDonnell E."/>
            <person name="Barry K."/>
            <person name="Clum A."/>
            <person name="Chen C."/>
            <person name="Nolan M."/>
            <person name="Sandor L."/>
            <person name="Kuo A."/>
            <person name="Lipzen A."/>
            <person name="Hainaut M."/>
            <person name="Drula E."/>
            <person name="Tsang A."/>
            <person name="Magnuson J.K."/>
            <person name="Henrissat B."/>
            <person name="Wiebenga A."/>
            <person name="Simmons B.A."/>
            <person name="Makela M.R."/>
            <person name="De vries R.P."/>
            <person name="Grigoriev I.V."/>
            <person name="Mortensen U.H."/>
            <person name="Baker S.E."/>
            <person name="Andersen M.R."/>
        </authorList>
    </citation>
    <scope>NUCLEOTIDE SEQUENCE [LARGE SCALE GENOMIC DNA]</scope>
    <source>
        <strain evidence="1 2">ATCC 13496</strain>
    </source>
</reference>
<evidence type="ECO:0000313" key="1">
    <source>
        <dbReference type="EMBL" id="RDH20050.1"/>
    </source>
</evidence>
<sequence>MWARPWDLLSFIYVSSLIPCYFFCTEFCLRSVSVELNAVNCRQTNSSKCVELQAVFAGSGRLPWRARLADIPMAGH</sequence>
<organism evidence="1 2">
    <name type="scientific">Aspergillus niger ATCC 13496</name>
    <dbReference type="NCBI Taxonomy" id="1353008"/>
    <lineage>
        <taxon>Eukaryota</taxon>
        <taxon>Fungi</taxon>
        <taxon>Dikarya</taxon>
        <taxon>Ascomycota</taxon>
        <taxon>Pezizomycotina</taxon>
        <taxon>Eurotiomycetes</taxon>
        <taxon>Eurotiomycetidae</taxon>
        <taxon>Eurotiales</taxon>
        <taxon>Aspergillaceae</taxon>
        <taxon>Aspergillus</taxon>
        <taxon>Aspergillus subgen. Circumdati</taxon>
    </lineage>
</organism>
<gene>
    <name evidence="1" type="ORF">M747DRAFT_45886</name>
</gene>
<proteinExistence type="predicted"/>
<dbReference type="EMBL" id="KZ851916">
    <property type="protein sequence ID" value="RDH20050.1"/>
    <property type="molecule type" value="Genomic_DNA"/>
</dbReference>
<protein>
    <submittedName>
        <fullName evidence="1">Uncharacterized protein</fullName>
    </submittedName>
</protein>
<evidence type="ECO:0000313" key="2">
    <source>
        <dbReference type="Proteomes" id="UP000253845"/>
    </source>
</evidence>